<reference evidence="5" key="1">
    <citation type="submission" date="2021-06" db="EMBL/GenBank/DDBJ databases">
        <title>Complete genome sequence of Nocardioides sp. G188.</title>
        <authorList>
            <person name="Im W.-T."/>
        </authorList>
    </citation>
    <scope>NUCLEOTIDE SEQUENCE</scope>
    <source>
        <strain evidence="5">G188</strain>
    </source>
</reference>
<dbReference type="InterPro" id="IPR050109">
    <property type="entry name" value="HTH-type_TetR-like_transc_reg"/>
</dbReference>
<protein>
    <submittedName>
        <fullName evidence="5">TetR/AcrR family transcriptional regulator</fullName>
    </submittedName>
</protein>
<feature type="domain" description="HTH tetR-type" evidence="4">
    <location>
        <begin position="23"/>
        <end position="83"/>
    </location>
</feature>
<name>A0A975SZ90_9ACTN</name>
<dbReference type="Pfam" id="PF00440">
    <property type="entry name" value="TetR_N"/>
    <property type="match status" value="1"/>
</dbReference>
<evidence type="ECO:0000313" key="5">
    <source>
        <dbReference type="EMBL" id="QWZ08710.1"/>
    </source>
</evidence>
<dbReference type="PANTHER" id="PTHR30055:SF226">
    <property type="entry name" value="HTH-TYPE TRANSCRIPTIONAL REGULATOR PKSA"/>
    <property type="match status" value="1"/>
</dbReference>
<dbReference type="AlphaFoldDB" id="A0A975SZ90"/>
<accession>A0A975SZ90</accession>
<evidence type="ECO:0000313" key="6">
    <source>
        <dbReference type="Proteomes" id="UP000683575"/>
    </source>
</evidence>
<proteinExistence type="predicted"/>
<dbReference type="RefSeq" id="WP_216940400.1">
    <property type="nucleotide sequence ID" value="NZ_CP077062.1"/>
</dbReference>
<dbReference type="KEGG" id="nps:KRR39_02305"/>
<dbReference type="GO" id="GO:0003700">
    <property type="term" value="F:DNA-binding transcription factor activity"/>
    <property type="evidence" value="ECO:0007669"/>
    <property type="project" value="TreeGrafter"/>
</dbReference>
<evidence type="ECO:0000256" key="3">
    <source>
        <dbReference type="SAM" id="MobiDB-lite"/>
    </source>
</evidence>
<feature type="region of interest" description="Disordered" evidence="3">
    <location>
        <begin position="1"/>
        <end position="24"/>
    </location>
</feature>
<sequence>MGRARPRDSGRASPAPPAESSGAATRRRILDAAEDLIAQDGFDATPTADIAARAEVPKGLLFYYFPKKVDLLRSLLAERLPSSPLFASGDVVLRGDIAGSLIRLAHKLTLRRSQSPVLGSILFREAGTHPEVGHHLRTVHDELVALTERVLEEAASVPLNRPRRRQAADTYVAVLLHDANSHRYGGPRPDLTAAATMISTSLTSGHGDVADG</sequence>
<dbReference type="PROSITE" id="PS50977">
    <property type="entry name" value="HTH_TETR_2"/>
    <property type="match status" value="1"/>
</dbReference>
<dbReference type="Proteomes" id="UP000683575">
    <property type="component" value="Chromosome"/>
</dbReference>
<organism evidence="5 6">
    <name type="scientific">Nocardioides panacis</name>
    <dbReference type="NCBI Taxonomy" id="2849501"/>
    <lineage>
        <taxon>Bacteria</taxon>
        <taxon>Bacillati</taxon>
        <taxon>Actinomycetota</taxon>
        <taxon>Actinomycetes</taxon>
        <taxon>Propionibacteriales</taxon>
        <taxon>Nocardioidaceae</taxon>
        <taxon>Nocardioides</taxon>
    </lineage>
</organism>
<feature type="DNA-binding region" description="H-T-H motif" evidence="2">
    <location>
        <begin position="46"/>
        <end position="65"/>
    </location>
</feature>
<evidence type="ECO:0000256" key="2">
    <source>
        <dbReference type="PROSITE-ProRule" id="PRU00335"/>
    </source>
</evidence>
<feature type="compositionally biased region" description="Basic and acidic residues" evidence="3">
    <location>
        <begin position="1"/>
        <end position="10"/>
    </location>
</feature>
<dbReference type="EMBL" id="CP077062">
    <property type="protein sequence ID" value="QWZ08710.1"/>
    <property type="molecule type" value="Genomic_DNA"/>
</dbReference>
<gene>
    <name evidence="5" type="ORF">KRR39_02305</name>
</gene>
<dbReference type="GO" id="GO:0000976">
    <property type="term" value="F:transcription cis-regulatory region binding"/>
    <property type="evidence" value="ECO:0007669"/>
    <property type="project" value="TreeGrafter"/>
</dbReference>
<keyword evidence="1 2" id="KW-0238">DNA-binding</keyword>
<dbReference type="InterPro" id="IPR001647">
    <property type="entry name" value="HTH_TetR"/>
</dbReference>
<evidence type="ECO:0000259" key="4">
    <source>
        <dbReference type="PROSITE" id="PS50977"/>
    </source>
</evidence>
<dbReference type="PANTHER" id="PTHR30055">
    <property type="entry name" value="HTH-TYPE TRANSCRIPTIONAL REGULATOR RUTR"/>
    <property type="match status" value="1"/>
</dbReference>
<evidence type="ECO:0000256" key="1">
    <source>
        <dbReference type="ARBA" id="ARBA00023125"/>
    </source>
</evidence>
<keyword evidence="6" id="KW-1185">Reference proteome</keyword>